<evidence type="ECO:0000256" key="8">
    <source>
        <dbReference type="ARBA" id="ARBA00022840"/>
    </source>
</evidence>
<feature type="transmembrane region" description="Helical" evidence="13">
    <location>
        <begin position="752"/>
        <end position="769"/>
    </location>
</feature>
<dbReference type="PANTHER" id="PTHR43553">
    <property type="entry name" value="HEAVY METAL TRANSPORTER"/>
    <property type="match status" value="1"/>
</dbReference>
<feature type="transmembrane region" description="Helical" evidence="13">
    <location>
        <begin position="880"/>
        <end position="900"/>
    </location>
</feature>
<keyword evidence="5" id="KW-1003">Cell membrane</keyword>
<accession>A0A0P9CE72</accession>
<keyword evidence="6 13" id="KW-0812">Transmembrane</keyword>
<dbReference type="RefSeq" id="WP_054969029.1">
    <property type="nucleotide sequence ID" value="NZ_LJCO01000044.1"/>
</dbReference>
<sequence length="901" mass="98218">MSIHEGNQTLQETLQQPLLDNRLEEGRVNSLRVHAPLVSLTDVHVRYELETAPVLQDITFAIQPGETVLLAGPSGSGKSTLALLCAGLIPSAVEAEVEGKLEIHPRVKEPGGTAMVFQDPSTQFCMQRIGDEMAFGLENQQLRRELMPGRIAEALVRTTLAARPSDEHHRLSGGQQQKLAIASALVTEPALLILDEPTSNLDPEATQLVFDEIANLRQSGQTMLIVEHKFSPLLDVVDRLVLFGRDGRIHNQGPVREVLAREWAWMVAEGVVSPEEPLAADAADPGIGDPFSSRAASAARAVDLDSSQPAATGAPRLATAHGAQPATAEAARLAAAHGAQPTATSASQPADAALMMRHGTVRHGDKTVWQDLSIAIPRGQMTAIVGPNGVGKSTLLQAMCGLQRLAGGEAWLLGKPLSEWKRSERMQVVSYCFQNPELQFVYERVADEFANQRIADEIPTDLEQHLADFGLAGTAMQSPFALSQGQKRRLSVAVMLHDDHEVYLLDEPTYGQDAKTQRAIMSMMEDLLTEGKTVVLTTHDMNLVRRYATHVVVLADSACIFTGTPSELFADQSILQRAHLTPLRAPGTPDNGKIPSGMTAHRAVPNARADNGPPANGAAANQRPPISNAAYQMEDETVAAIAVEVAEMQTKRIKHPTDRLNPAWLVIAMAIAGLIGTFSPNFTAAFASLAVSLLWVFVVARVRLSFALKWYGVFALIYAFYIWSFTAYAAVPPGMASYRIGWVNLSWYGFREGLLMALRMFSSVGYLIVMTGTLNMTDLIVALAKNLRVAPKFAFGILAGLRLAPMLRSEWQQLKLARQLRGKDARFAMFRPVLYAIPILSQGVRMSERVAVAMEARGLVGEAAKRPEARTYFREMSVHWYDFAVTAIAVLLPLFLLIVLR</sequence>
<keyword evidence="9" id="KW-1278">Translocase</keyword>
<evidence type="ECO:0000256" key="5">
    <source>
        <dbReference type="ARBA" id="ARBA00022475"/>
    </source>
</evidence>
<evidence type="ECO:0000256" key="13">
    <source>
        <dbReference type="SAM" id="Phobius"/>
    </source>
</evidence>
<evidence type="ECO:0000313" key="16">
    <source>
        <dbReference type="Proteomes" id="UP000050482"/>
    </source>
</evidence>
<feature type="transmembrane region" description="Helical" evidence="13">
    <location>
        <begin position="828"/>
        <end position="844"/>
    </location>
</feature>
<dbReference type="InterPro" id="IPR015856">
    <property type="entry name" value="ABC_transpr_CbiO/EcfA_su"/>
</dbReference>
<feature type="domain" description="ABC transporter" evidence="14">
    <location>
        <begin position="354"/>
        <end position="581"/>
    </location>
</feature>
<dbReference type="Pfam" id="PF00005">
    <property type="entry name" value="ABC_tran"/>
    <property type="match status" value="2"/>
</dbReference>
<dbReference type="CDD" id="cd03225">
    <property type="entry name" value="ABC_cobalt_CbiO_domain1"/>
    <property type="match status" value="2"/>
</dbReference>
<comment type="caution">
    <text evidence="15">The sequence shown here is derived from an EMBL/GenBank/DDBJ whole genome shotgun (WGS) entry which is preliminary data.</text>
</comment>
<keyword evidence="7" id="KW-0547">Nucleotide-binding</keyword>
<feature type="domain" description="ABC transporter" evidence="14">
    <location>
        <begin position="38"/>
        <end position="271"/>
    </location>
</feature>
<dbReference type="STRING" id="471514.AN477_10105"/>
<protein>
    <recommendedName>
        <fullName evidence="14">ABC transporter domain-containing protein</fullName>
    </recommendedName>
</protein>
<dbReference type="PROSITE" id="PS50893">
    <property type="entry name" value="ABC_TRANSPORTER_2"/>
    <property type="match status" value="2"/>
</dbReference>
<reference evidence="15 16" key="1">
    <citation type="submission" date="2015-09" db="EMBL/GenBank/DDBJ databases">
        <title>Draft genome sequence of Alicyclobacillus ferrooxydans DSM 22381.</title>
        <authorList>
            <person name="Hemp J."/>
        </authorList>
    </citation>
    <scope>NUCLEOTIDE SEQUENCE [LARGE SCALE GENOMIC DNA]</scope>
    <source>
        <strain evidence="15 16">TC-34</strain>
    </source>
</reference>
<keyword evidence="11 13" id="KW-0472">Membrane</keyword>
<evidence type="ECO:0000256" key="4">
    <source>
        <dbReference type="ARBA" id="ARBA00022448"/>
    </source>
</evidence>
<evidence type="ECO:0000256" key="9">
    <source>
        <dbReference type="ARBA" id="ARBA00022967"/>
    </source>
</evidence>
<dbReference type="EMBL" id="LJCO01000044">
    <property type="protein sequence ID" value="KPV43902.1"/>
    <property type="molecule type" value="Genomic_DNA"/>
</dbReference>
<dbReference type="InterPro" id="IPR050095">
    <property type="entry name" value="ECF_ABC_transporter_ATP-bd"/>
</dbReference>
<dbReference type="Proteomes" id="UP000050482">
    <property type="component" value="Unassembled WGS sequence"/>
</dbReference>
<organism evidence="15 16">
    <name type="scientific">Alicyclobacillus ferrooxydans</name>
    <dbReference type="NCBI Taxonomy" id="471514"/>
    <lineage>
        <taxon>Bacteria</taxon>
        <taxon>Bacillati</taxon>
        <taxon>Bacillota</taxon>
        <taxon>Bacilli</taxon>
        <taxon>Bacillales</taxon>
        <taxon>Alicyclobacillaceae</taxon>
        <taxon>Alicyclobacillus</taxon>
    </lineage>
</organism>
<dbReference type="OrthoDB" id="501320at2"/>
<feature type="region of interest" description="Disordered" evidence="12">
    <location>
        <begin position="279"/>
        <end position="326"/>
    </location>
</feature>
<keyword evidence="8" id="KW-0067">ATP-binding</keyword>
<feature type="compositionally biased region" description="Low complexity" evidence="12">
    <location>
        <begin position="292"/>
        <end position="301"/>
    </location>
</feature>
<dbReference type="InterPro" id="IPR003593">
    <property type="entry name" value="AAA+_ATPase"/>
</dbReference>
<comment type="similarity">
    <text evidence="3">Belongs to the ABC transporter superfamily.</text>
</comment>
<evidence type="ECO:0000313" key="15">
    <source>
        <dbReference type="EMBL" id="KPV43902.1"/>
    </source>
</evidence>
<dbReference type="Gene3D" id="3.40.50.300">
    <property type="entry name" value="P-loop containing nucleotide triphosphate hydrolases"/>
    <property type="match status" value="2"/>
</dbReference>
<dbReference type="GO" id="GO:0043190">
    <property type="term" value="C:ATP-binding cassette (ABC) transporter complex"/>
    <property type="evidence" value="ECO:0007669"/>
    <property type="project" value="TreeGrafter"/>
</dbReference>
<dbReference type="GO" id="GO:0016887">
    <property type="term" value="F:ATP hydrolysis activity"/>
    <property type="evidence" value="ECO:0007669"/>
    <property type="project" value="InterPro"/>
</dbReference>
<evidence type="ECO:0000256" key="2">
    <source>
        <dbReference type="ARBA" id="ARBA00004202"/>
    </source>
</evidence>
<dbReference type="PATRIC" id="fig|471514.4.peg.3265"/>
<keyword evidence="4" id="KW-0813">Transport</keyword>
<dbReference type="PROSITE" id="PS00211">
    <property type="entry name" value="ABC_TRANSPORTER_1"/>
    <property type="match status" value="2"/>
</dbReference>
<evidence type="ECO:0000259" key="14">
    <source>
        <dbReference type="PROSITE" id="PS50893"/>
    </source>
</evidence>
<dbReference type="Pfam" id="PF02361">
    <property type="entry name" value="CbiQ"/>
    <property type="match status" value="1"/>
</dbReference>
<dbReference type="SUPFAM" id="SSF52540">
    <property type="entry name" value="P-loop containing nucleoside triphosphate hydrolases"/>
    <property type="match status" value="2"/>
</dbReference>
<evidence type="ECO:0000256" key="10">
    <source>
        <dbReference type="ARBA" id="ARBA00022989"/>
    </source>
</evidence>
<proteinExistence type="inferred from homology"/>
<dbReference type="AlphaFoldDB" id="A0A0P9CE72"/>
<dbReference type="GO" id="GO:0005524">
    <property type="term" value="F:ATP binding"/>
    <property type="evidence" value="ECO:0007669"/>
    <property type="project" value="UniProtKB-KW"/>
</dbReference>
<keyword evidence="10 13" id="KW-1133">Transmembrane helix</keyword>
<comment type="subcellular location">
    <subcellularLocation>
        <location evidence="2">Cell membrane</location>
        <topology evidence="2">Peripheral membrane protein</topology>
    </subcellularLocation>
    <subcellularLocation>
        <location evidence="1">Membrane</location>
        <topology evidence="1">Multi-pass membrane protein</topology>
    </subcellularLocation>
</comment>
<evidence type="ECO:0000256" key="1">
    <source>
        <dbReference type="ARBA" id="ARBA00004141"/>
    </source>
</evidence>
<dbReference type="InterPro" id="IPR003439">
    <property type="entry name" value="ABC_transporter-like_ATP-bd"/>
</dbReference>
<dbReference type="InterPro" id="IPR017871">
    <property type="entry name" value="ABC_transporter-like_CS"/>
</dbReference>
<evidence type="ECO:0000256" key="3">
    <source>
        <dbReference type="ARBA" id="ARBA00005417"/>
    </source>
</evidence>
<evidence type="ECO:0000256" key="7">
    <source>
        <dbReference type="ARBA" id="ARBA00022741"/>
    </source>
</evidence>
<feature type="transmembrane region" description="Helical" evidence="13">
    <location>
        <begin position="710"/>
        <end position="731"/>
    </location>
</feature>
<dbReference type="InterPro" id="IPR027417">
    <property type="entry name" value="P-loop_NTPase"/>
</dbReference>
<gene>
    <name evidence="15" type="ORF">AN477_10105</name>
</gene>
<evidence type="ECO:0000256" key="12">
    <source>
        <dbReference type="SAM" id="MobiDB-lite"/>
    </source>
</evidence>
<keyword evidence="16" id="KW-1185">Reference proteome</keyword>
<evidence type="ECO:0000256" key="11">
    <source>
        <dbReference type="ARBA" id="ARBA00023136"/>
    </source>
</evidence>
<name>A0A0P9CE72_9BACL</name>
<feature type="transmembrane region" description="Helical" evidence="13">
    <location>
        <begin position="685"/>
        <end position="704"/>
    </location>
</feature>
<evidence type="ECO:0000256" key="6">
    <source>
        <dbReference type="ARBA" id="ARBA00022692"/>
    </source>
</evidence>
<dbReference type="GO" id="GO:0042626">
    <property type="term" value="F:ATPase-coupled transmembrane transporter activity"/>
    <property type="evidence" value="ECO:0007669"/>
    <property type="project" value="TreeGrafter"/>
</dbReference>
<dbReference type="InterPro" id="IPR003339">
    <property type="entry name" value="ABC/ECF_trnsptr_transmembrane"/>
</dbReference>
<dbReference type="SMART" id="SM00382">
    <property type="entry name" value="AAA"/>
    <property type="match status" value="2"/>
</dbReference>
<dbReference type="CDD" id="cd16914">
    <property type="entry name" value="EcfT"/>
    <property type="match status" value="1"/>
</dbReference>